<dbReference type="PANTHER" id="PTHR35861:SF1">
    <property type="entry name" value="PHAGE TAIL SHEATH PROTEIN"/>
    <property type="match status" value="1"/>
</dbReference>
<dbReference type="Proteomes" id="UP000317371">
    <property type="component" value="Unassembled WGS sequence"/>
</dbReference>
<name>A0A540VFN0_9CHLR</name>
<reference evidence="2 3" key="1">
    <citation type="submission" date="2019-06" db="EMBL/GenBank/DDBJ databases">
        <title>Genome sequence of Litorilinea aerophila BAA-2444.</title>
        <authorList>
            <person name="Maclea K.S."/>
            <person name="Maurais E.G."/>
            <person name="Iannazzi L.C."/>
        </authorList>
    </citation>
    <scope>NUCLEOTIDE SEQUENCE [LARGE SCALE GENOMIC DNA]</scope>
    <source>
        <strain evidence="2 3">ATCC BAA-2444</strain>
    </source>
</reference>
<evidence type="ECO:0008006" key="4">
    <source>
        <dbReference type="Google" id="ProtNLM"/>
    </source>
</evidence>
<dbReference type="EMBL" id="VIGC01000013">
    <property type="protein sequence ID" value="TQE95569.1"/>
    <property type="molecule type" value="Genomic_DNA"/>
</dbReference>
<protein>
    <recommendedName>
        <fullName evidence="4">Phage tail sheath protein</fullName>
    </recommendedName>
</protein>
<dbReference type="AlphaFoldDB" id="A0A540VFN0"/>
<organism evidence="2 3">
    <name type="scientific">Litorilinea aerophila</name>
    <dbReference type="NCBI Taxonomy" id="1204385"/>
    <lineage>
        <taxon>Bacteria</taxon>
        <taxon>Bacillati</taxon>
        <taxon>Chloroflexota</taxon>
        <taxon>Caldilineae</taxon>
        <taxon>Caldilineales</taxon>
        <taxon>Caldilineaceae</taxon>
        <taxon>Litorilinea</taxon>
    </lineage>
</organism>
<sequence length="545" mass="58499">MPGLRFEEQPAIVESAPSRSDVACFVGFVARRETPVPGPVVEWLEHRGWLRRDDDRQPVVRYPHQDLAALLDLPVPLESWDQFDRLFAWDRRPLGDTGQSGTTYLGAAVRSFFAQGGRKCYVVRVGDPWPYPTDVDGRRALAAESQARLARLIPGYPTVLASEPAEQRSWRGMGHVLGLPDVAMLCLPDLPDLVATDPLPPAPLPPPLPLPEAWVECGTPAVVPGESPPTSSTAQGAGPSGAARLRAPRCDQAGYGQWARALNMAGQLIARHRREVQLIAALPLPQPGSPAERHLLGFLIDQGRGPLAHGLDASPTGLASAFLQLAFPWVGTAISASLPEQAEPPDGVLAGILAHNALEQGAFRSAAGRRLGDVHALLPRLDRAQLLERPLGSGNAASARALVERVTTLGETPDGLRLLSDVTTSLDESYRLAGVNRLVAILLREARRQGEGLVFETSGERLWAAVQDALNRLLLRLLQAGALRGRSPEEAFQVRCDRSTMTQNDLDNGRLVAQIQFDAAATVEEIAVVLAMDEGGQVSLASPGG</sequence>
<dbReference type="InterPro" id="IPR052042">
    <property type="entry name" value="Tail_sheath_structural"/>
</dbReference>
<dbReference type="PANTHER" id="PTHR35861">
    <property type="match status" value="1"/>
</dbReference>
<comment type="caution">
    <text evidence="2">The sequence shown here is derived from an EMBL/GenBank/DDBJ whole genome shotgun (WGS) entry which is preliminary data.</text>
</comment>
<proteinExistence type="predicted"/>
<accession>A0A540VFN0</accession>
<dbReference type="OrthoDB" id="9767864at2"/>
<dbReference type="RefSeq" id="WP_141610388.1">
    <property type="nucleotide sequence ID" value="NZ_VIGC02000013.1"/>
</dbReference>
<evidence type="ECO:0000313" key="3">
    <source>
        <dbReference type="Proteomes" id="UP000317371"/>
    </source>
</evidence>
<gene>
    <name evidence="2" type="ORF">FKZ61_12075</name>
</gene>
<evidence type="ECO:0000256" key="1">
    <source>
        <dbReference type="SAM" id="MobiDB-lite"/>
    </source>
</evidence>
<dbReference type="InParanoid" id="A0A540VFN0"/>
<keyword evidence="3" id="KW-1185">Reference proteome</keyword>
<feature type="region of interest" description="Disordered" evidence="1">
    <location>
        <begin position="223"/>
        <end position="244"/>
    </location>
</feature>
<evidence type="ECO:0000313" key="2">
    <source>
        <dbReference type="EMBL" id="TQE95569.1"/>
    </source>
</evidence>